<evidence type="ECO:0000313" key="5">
    <source>
        <dbReference type="Proteomes" id="UP000006882"/>
    </source>
</evidence>
<organism evidence="4 5">
    <name type="scientific">Prunus persica</name>
    <name type="common">Peach</name>
    <name type="synonym">Amygdalus persica</name>
    <dbReference type="NCBI Taxonomy" id="3760"/>
    <lineage>
        <taxon>Eukaryota</taxon>
        <taxon>Viridiplantae</taxon>
        <taxon>Streptophyta</taxon>
        <taxon>Embryophyta</taxon>
        <taxon>Tracheophyta</taxon>
        <taxon>Spermatophyta</taxon>
        <taxon>Magnoliopsida</taxon>
        <taxon>eudicotyledons</taxon>
        <taxon>Gunneridae</taxon>
        <taxon>Pentapetalae</taxon>
        <taxon>rosids</taxon>
        <taxon>fabids</taxon>
        <taxon>Rosales</taxon>
        <taxon>Rosaceae</taxon>
        <taxon>Amygdaloideae</taxon>
        <taxon>Amygdaleae</taxon>
        <taxon>Prunus</taxon>
    </lineage>
</organism>
<dbReference type="Pfam" id="PF00954">
    <property type="entry name" value="S_locus_glycop"/>
    <property type="match status" value="1"/>
</dbReference>
<dbReference type="STRING" id="3760.M5X5U6"/>
<dbReference type="PANTHER" id="PTHR32444:SF63">
    <property type="entry name" value="G-TYPE LECTIN S-RECEPTOR-LIKE SERINE_THREONINE-PROTEIN KINASE RKS1"/>
    <property type="match status" value="1"/>
</dbReference>
<name>M5X5U6_PRUPE</name>
<reference evidence="4 5" key="1">
    <citation type="journal article" date="2013" name="Nat. Genet.">
        <title>The high-quality draft genome of peach (Prunus persica) identifies unique patterns of genetic diversity, domestication and genome evolution.</title>
        <authorList>
            <consortium name="International Peach Genome Initiative"/>
            <person name="Verde I."/>
            <person name="Abbott A.G."/>
            <person name="Scalabrin S."/>
            <person name="Jung S."/>
            <person name="Shu S."/>
            <person name="Marroni F."/>
            <person name="Zhebentyayeva T."/>
            <person name="Dettori M.T."/>
            <person name="Grimwood J."/>
            <person name="Cattonaro F."/>
            <person name="Zuccolo A."/>
            <person name="Rossini L."/>
            <person name="Jenkins J."/>
            <person name="Vendramin E."/>
            <person name="Meisel L.A."/>
            <person name="Decroocq V."/>
            <person name="Sosinski B."/>
            <person name="Prochnik S."/>
            <person name="Mitros T."/>
            <person name="Policriti A."/>
            <person name="Cipriani G."/>
            <person name="Dondini L."/>
            <person name="Ficklin S."/>
            <person name="Goodstein D.M."/>
            <person name="Xuan P."/>
            <person name="Del Fabbro C."/>
            <person name="Aramini V."/>
            <person name="Copetti D."/>
            <person name="Gonzalez S."/>
            <person name="Horner D.S."/>
            <person name="Falchi R."/>
            <person name="Lucas S."/>
            <person name="Mica E."/>
            <person name="Maldonado J."/>
            <person name="Lazzari B."/>
            <person name="Bielenberg D."/>
            <person name="Pirona R."/>
            <person name="Miculan M."/>
            <person name="Barakat A."/>
            <person name="Testolin R."/>
            <person name="Stella A."/>
            <person name="Tartarini S."/>
            <person name="Tonutti P."/>
            <person name="Arus P."/>
            <person name="Orellana A."/>
            <person name="Wells C."/>
            <person name="Main D."/>
            <person name="Vizzotto G."/>
            <person name="Silva H."/>
            <person name="Salamini F."/>
            <person name="Schmutz J."/>
            <person name="Morgante M."/>
            <person name="Rokhsar D.S."/>
        </authorList>
    </citation>
    <scope>NUCLEOTIDE SEQUENCE [LARGE SCALE GENOMIC DNA]</scope>
    <source>
        <strain evidence="5">cv. Nemared</strain>
    </source>
</reference>
<accession>M5X5U6</accession>
<keyword evidence="1" id="KW-0732">Signal</keyword>
<dbReference type="OMA" id="MERCENC"/>
<dbReference type="eggNOG" id="ENOG502QUDG">
    <property type="taxonomic scope" value="Eukaryota"/>
</dbReference>
<gene>
    <name evidence="4" type="ORF">PRUPE_4G031500</name>
</gene>
<keyword evidence="2" id="KW-1015">Disulfide bond</keyword>
<sequence>MGLLNSFLTSWKSQDDPRTGNYSCRIDPSSLPQLILYKDQALEWWVGSWTSQKWSGIPEITSFRGMFNFSFKNNRDETSFMYEISNDPIFPVSMGVVRESGTVELLVWNDREHQWLVIWYASLMERCENCGNWRNCSCIVYTRMRTR</sequence>
<proteinExistence type="predicted"/>
<dbReference type="Proteomes" id="UP000006882">
    <property type="component" value="Chromosome G4"/>
</dbReference>
<feature type="domain" description="S-locus glycoprotein" evidence="3">
    <location>
        <begin position="44"/>
        <end position="137"/>
    </location>
</feature>
<dbReference type="PANTHER" id="PTHR32444">
    <property type="entry name" value="BULB-TYPE LECTIN DOMAIN-CONTAINING PROTEIN"/>
    <property type="match status" value="1"/>
</dbReference>
<dbReference type="EMBL" id="CM007654">
    <property type="protein sequence ID" value="ONI10162.1"/>
    <property type="molecule type" value="Genomic_DNA"/>
</dbReference>
<dbReference type="AlphaFoldDB" id="M5X5U6"/>
<evidence type="ECO:0000256" key="2">
    <source>
        <dbReference type="ARBA" id="ARBA00023157"/>
    </source>
</evidence>
<evidence type="ECO:0000256" key="1">
    <source>
        <dbReference type="ARBA" id="ARBA00022729"/>
    </source>
</evidence>
<protein>
    <recommendedName>
        <fullName evidence="3">S-locus glycoprotein domain-containing protein</fullName>
    </recommendedName>
</protein>
<dbReference type="GO" id="GO:0048544">
    <property type="term" value="P:recognition of pollen"/>
    <property type="evidence" value="ECO:0007669"/>
    <property type="project" value="InterPro"/>
</dbReference>
<evidence type="ECO:0000313" key="4">
    <source>
        <dbReference type="EMBL" id="ONI10162.1"/>
    </source>
</evidence>
<keyword evidence="5" id="KW-1185">Reference proteome</keyword>
<dbReference type="HOGENOM" id="CLU_1820710_0_0_1"/>
<dbReference type="Gramene" id="ONI10162">
    <property type="protein sequence ID" value="ONI10162"/>
    <property type="gene ID" value="PRUPE_4G031500"/>
</dbReference>
<dbReference type="InterPro" id="IPR000858">
    <property type="entry name" value="S_locus_glycoprot_dom"/>
</dbReference>
<evidence type="ECO:0000259" key="3">
    <source>
        <dbReference type="Pfam" id="PF00954"/>
    </source>
</evidence>